<evidence type="ECO:0000256" key="1">
    <source>
        <dbReference type="SAM" id="Phobius"/>
    </source>
</evidence>
<dbReference type="AlphaFoldDB" id="A0A1I5VR42"/>
<dbReference type="Proteomes" id="UP000183769">
    <property type="component" value="Unassembled WGS sequence"/>
</dbReference>
<keyword evidence="3" id="KW-1185">Reference proteome</keyword>
<sequence>MTRISRFATVGLLVLSLVGGAVGPVAGQTGPQVESADLAVTQPHYVDEDVHQSTSNGTIIYQAGAAPLEIAPQNFDARDVVDFGVETQGGNAELTYNRDFGQFEFSADADGTYELYWSVERRIEVQNESGNGTHIETRGQRYTALIRLSGLTEMVHQPASEMTQTREDAAKWQEWNATIADVQETIGTSLPVKLGLAQPPSAEETMQGMVNAYLTFRAPLHMLTGNYTQILTLVTMTLGGWLFVATVIVPLLLVIAGLAYRSNRFETTEADEGKLSQRLGEQQRKEDLEKLANASHNDIWEGDDYMAGAMRDLGDDPLVAISNLFSEISPRLAIHARLQAMDAAGWTAVVTKRASTDGGDDEAGTILEAEVQRQRTVDDDAETASLAVEPDDELLDAIDWNQQEIWQEFDLADAGIDPTDMSDTAVQTYELEDVVEKTDLDMQKFDDEMNAAQGVVELLEYVREHNVTDEHGEIDGLRYYLEHQLRAANVVEDRFHLPVDAYRDLFELAILQHDAGAEAEQTLQDIRDGAYA</sequence>
<keyword evidence="1" id="KW-0472">Membrane</keyword>
<reference evidence="3" key="1">
    <citation type="submission" date="2016-10" db="EMBL/GenBank/DDBJ databases">
        <authorList>
            <person name="Varghese N."/>
            <person name="Submissions S."/>
        </authorList>
    </citation>
    <scope>NUCLEOTIDE SEQUENCE [LARGE SCALE GENOMIC DNA]</scope>
    <source>
        <strain evidence="3">CGMCC 1.10329</strain>
    </source>
</reference>
<name>A0A1I5VR42_9EURY</name>
<accession>A0A1I5VR42</accession>
<keyword evidence="1" id="KW-1133">Transmembrane helix</keyword>
<proteinExistence type="predicted"/>
<evidence type="ECO:0000313" key="2">
    <source>
        <dbReference type="EMBL" id="SFQ09883.1"/>
    </source>
</evidence>
<dbReference type="RefSeq" id="WP_143077002.1">
    <property type="nucleotide sequence ID" value="NZ_FOXI01000019.1"/>
</dbReference>
<dbReference type="EMBL" id="FOXI01000019">
    <property type="protein sequence ID" value="SFQ09883.1"/>
    <property type="molecule type" value="Genomic_DNA"/>
</dbReference>
<gene>
    <name evidence="2" type="ORF">SAMN05216277_11935</name>
</gene>
<keyword evidence="1" id="KW-0812">Transmembrane</keyword>
<feature type="transmembrane region" description="Helical" evidence="1">
    <location>
        <begin position="238"/>
        <end position="260"/>
    </location>
</feature>
<dbReference type="OrthoDB" id="351245at2157"/>
<evidence type="ECO:0000313" key="3">
    <source>
        <dbReference type="Proteomes" id="UP000183769"/>
    </source>
</evidence>
<organism evidence="2 3">
    <name type="scientific">Halolamina pelagica</name>
    <dbReference type="NCBI Taxonomy" id="699431"/>
    <lineage>
        <taxon>Archaea</taxon>
        <taxon>Methanobacteriati</taxon>
        <taxon>Methanobacteriota</taxon>
        <taxon>Stenosarchaea group</taxon>
        <taxon>Halobacteria</taxon>
        <taxon>Halobacteriales</taxon>
        <taxon>Haloferacaceae</taxon>
    </lineage>
</organism>
<protein>
    <submittedName>
        <fullName evidence="2">Uncharacterized protein</fullName>
    </submittedName>
</protein>